<name>A0ACB9NKU8_BAUVA</name>
<reference evidence="1 2" key="1">
    <citation type="journal article" date="2022" name="DNA Res.">
        <title>Chromosomal-level genome assembly of the orchid tree Bauhinia variegata (Leguminosae; Cercidoideae) supports the allotetraploid origin hypothesis of Bauhinia.</title>
        <authorList>
            <person name="Zhong Y."/>
            <person name="Chen Y."/>
            <person name="Zheng D."/>
            <person name="Pang J."/>
            <person name="Liu Y."/>
            <person name="Luo S."/>
            <person name="Meng S."/>
            <person name="Qian L."/>
            <person name="Wei D."/>
            <person name="Dai S."/>
            <person name="Zhou R."/>
        </authorList>
    </citation>
    <scope>NUCLEOTIDE SEQUENCE [LARGE SCALE GENOMIC DNA]</scope>
    <source>
        <strain evidence="1">BV-YZ2020</strain>
    </source>
</reference>
<gene>
    <name evidence="1" type="ORF">L6164_015630</name>
</gene>
<keyword evidence="2" id="KW-1185">Reference proteome</keyword>
<evidence type="ECO:0000313" key="2">
    <source>
        <dbReference type="Proteomes" id="UP000828941"/>
    </source>
</evidence>
<dbReference type="EMBL" id="CM039431">
    <property type="protein sequence ID" value="KAI4337183.1"/>
    <property type="molecule type" value="Genomic_DNA"/>
</dbReference>
<comment type="caution">
    <text evidence="1">The sequence shown here is derived from an EMBL/GenBank/DDBJ whole genome shotgun (WGS) entry which is preliminary data.</text>
</comment>
<proteinExistence type="predicted"/>
<dbReference type="Proteomes" id="UP000828941">
    <property type="component" value="Chromosome 6"/>
</dbReference>
<accession>A0ACB9NKU8</accession>
<evidence type="ECO:0000313" key="1">
    <source>
        <dbReference type="EMBL" id="KAI4337183.1"/>
    </source>
</evidence>
<organism evidence="1 2">
    <name type="scientific">Bauhinia variegata</name>
    <name type="common">Purple orchid tree</name>
    <name type="synonym">Phanera variegata</name>
    <dbReference type="NCBI Taxonomy" id="167791"/>
    <lineage>
        <taxon>Eukaryota</taxon>
        <taxon>Viridiplantae</taxon>
        <taxon>Streptophyta</taxon>
        <taxon>Embryophyta</taxon>
        <taxon>Tracheophyta</taxon>
        <taxon>Spermatophyta</taxon>
        <taxon>Magnoliopsida</taxon>
        <taxon>eudicotyledons</taxon>
        <taxon>Gunneridae</taxon>
        <taxon>Pentapetalae</taxon>
        <taxon>rosids</taxon>
        <taxon>fabids</taxon>
        <taxon>Fabales</taxon>
        <taxon>Fabaceae</taxon>
        <taxon>Cercidoideae</taxon>
        <taxon>Cercideae</taxon>
        <taxon>Bauhiniinae</taxon>
        <taxon>Bauhinia</taxon>
    </lineage>
</organism>
<protein>
    <submittedName>
        <fullName evidence="1">Uncharacterized protein</fullName>
    </submittedName>
</protein>
<sequence length="514" mass="56857">MAPLSSINQFLNLFIFSLLLLLSFRRGILAKPNPSALTKSKYLKVPLQEFENSMNSAMKRVRSVVSVMSNTKYVSNANVNATADCLELLDSAWELLDCAITALQNHGETEVDCECKTGDVISDVKSWLSGALTNLATCIDELSDTNHISKDSVSPSMHQLEIILHNLSAMVKPQSTNSGTPSWVEPHVLRLIQADDIKPNITVAADGSGNFTSITQATQTAPNKSQYPYLIYVKKGIYNEYIEIKKNLWNIYMIGDGINQTIITGNHSNATGWTTFRSATFAVRGQNFVAINITFENTAGEEGNQAVALRSDSCKSIFYQCEMRGYQDTLYPHRAVQFYKNCKIRGTVDFIFGDGTVVFQGCEILSRQRRLSVGGYNTITAQGRKFPENTTGFSFHMCNITGDSDLMSSLNRTRTYLGRPWKSHARVVIMESNVSDIVHPAGWAEMDPTYDSTVFYGEYKNNGLGSGVTGRVKWPGVHVNIGKNTANNFTVSVFIKGHSFIPSSNIPYVPGLES</sequence>